<dbReference type="PROSITE" id="PS50075">
    <property type="entry name" value="CARRIER"/>
    <property type="match status" value="1"/>
</dbReference>
<feature type="domain" description="Carrier" evidence="3">
    <location>
        <begin position="56"/>
        <end position="134"/>
    </location>
</feature>
<dbReference type="Pfam" id="PF00550">
    <property type="entry name" value="PP-binding"/>
    <property type="match status" value="1"/>
</dbReference>
<dbReference type="Proteomes" id="UP000186868">
    <property type="component" value="Unassembled WGS sequence"/>
</dbReference>
<dbReference type="STRING" id="1921803.NIES593_20730"/>
<evidence type="ECO:0000256" key="2">
    <source>
        <dbReference type="ARBA" id="ARBA00022553"/>
    </source>
</evidence>
<dbReference type="SMART" id="SM01294">
    <property type="entry name" value="PKS_PP_betabranch"/>
    <property type="match status" value="1"/>
</dbReference>
<dbReference type="InterPro" id="IPR009081">
    <property type="entry name" value="PP-bd_ACP"/>
</dbReference>
<dbReference type="PANTHER" id="PTHR43775">
    <property type="entry name" value="FATTY ACID SYNTHASE"/>
    <property type="match status" value="1"/>
</dbReference>
<dbReference type="PANTHER" id="PTHR43775:SF37">
    <property type="entry name" value="SI:DKEY-61P9.11"/>
    <property type="match status" value="1"/>
</dbReference>
<accession>A0A1U7H8K0</accession>
<dbReference type="InterPro" id="IPR036736">
    <property type="entry name" value="ACP-like_sf"/>
</dbReference>
<sequence>MLPIEWSVFRKQLSAGRQLPLLSELIGEVEPEEETKQAVAQQRQILQQLEAAPPGDRHSLLIRHIQSEAAKVMKLEPSQLPDPQQGFFDMGMDSLMAVELKNCLDASLGCSLPATVVFESPTIKDLAEYLAMNVLGWNPSTTDNEKLPQSEQELSKALSEVKQLAEDELEASIDRELAELETLLKGN</sequence>
<dbReference type="GO" id="GO:0006633">
    <property type="term" value="P:fatty acid biosynthetic process"/>
    <property type="evidence" value="ECO:0007669"/>
    <property type="project" value="TreeGrafter"/>
</dbReference>
<keyword evidence="2" id="KW-0597">Phosphoprotein</keyword>
<dbReference type="SUPFAM" id="SSF47336">
    <property type="entry name" value="ACP-like"/>
    <property type="match status" value="1"/>
</dbReference>
<dbReference type="EMBL" id="MRCB01000039">
    <property type="protein sequence ID" value="OKH19623.1"/>
    <property type="molecule type" value="Genomic_DNA"/>
</dbReference>
<keyword evidence="1" id="KW-0596">Phosphopantetheine</keyword>
<name>A0A1U7H8K0_9CYAN</name>
<dbReference type="GO" id="GO:0031177">
    <property type="term" value="F:phosphopantetheine binding"/>
    <property type="evidence" value="ECO:0007669"/>
    <property type="project" value="InterPro"/>
</dbReference>
<protein>
    <recommendedName>
        <fullName evidence="3">Carrier domain-containing protein</fullName>
    </recommendedName>
</protein>
<comment type="caution">
    <text evidence="4">The sequence shown here is derived from an EMBL/GenBank/DDBJ whole genome shotgun (WGS) entry which is preliminary data.</text>
</comment>
<evidence type="ECO:0000259" key="3">
    <source>
        <dbReference type="PROSITE" id="PS50075"/>
    </source>
</evidence>
<evidence type="ECO:0000313" key="5">
    <source>
        <dbReference type="Proteomes" id="UP000186868"/>
    </source>
</evidence>
<dbReference type="RefSeq" id="WP_073601402.1">
    <property type="nucleotide sequence ID" value="NZ_MRCB01000039.1"/>
</dbReference>
<dbReference type="OrthoDB" id="515240at2"/>
<keyword evidence="5" id="KW-1185">Reference proteome</keyword>
<dbReference type="Gene3D" id="1.10.1200.10">
    <property type="entry name" value="ACP-like"/>
    <property type="match status" value="1"/>
</dbReference>
<dbReference type="AlphaFoldDB" id="A0A1U7H8K0"/>
<dbReference type="InterPro" id="IPR020806">
    <property type="entry name" value="PKS_PP-bd"/>
</dbReference>
<gene>
    <name evidence="4" type="ORF">NIES593_20730</name>
</gene>
<dbReference type="InterPro" id="IPR050091">
    <property type="entry name" value="PKS_NRPS_Biosynth_Enz"/>
</dbReference>
<reference evidence="4 5" key="1">
    <citation type="submission" date="2016-11" db="EMBL/GenBank/DDBJ databases">
        <title>Draft Genome Sequences of Nine Cyanobacterial Strains from Diverse Habitats.</title>
        <authorList>
            <person name="Zhu T."/>
            <person name="Hou S."/>
            <person name="Lu X."/>
            <person name="Hess W.R."/>
        </authorList>
    </citation>
    <scope>NUCLEOTIDE SEQUENCE [LARGE SCALE GENOMIC DNA]</scope>
    <source>
        <strain evidence="4 5">NIES-593</strain>
    </source>
</reference>
<dbReference type="GO" id="GO:0004312">
    <property type="term" value="F:fatty acid synthase activity"/>
    <property type="evidence" value="ECO:0007669"/>
    <property type="project" value="TreeGrafter"/>
</dbReference>
<evidence type="ECO:0000256" key="1">
    <source>
        <dbReference type="ARBA" id="ARBA00022450"/>
    </source>
</evidence>
<dbReference type="SMART" id="SM00823">
    <property type="entry name" value="PKS_PP"/>
    <property type="match status" value="1"/>
</dbReference>
<organism evidence="4 5">
    <name type="scientific">Hydrococcus rivularis NIES-593</name>
    <dbReference type="NCBI Taxonomy" id="1921803"/>
    <lineage>
        <taxon>Bacteria</taxon>
        <taxon>Bacillati</taxon>
        <taxon>Cyanobacteriota</taxon>
        <taxon>Cyanophyceae</taxon>
        <taxon>Pleurocapsales</taxon>
        <taxon>Hydrococcaceae</taxon>
        <taxon>Hydrococcus</taxon>
    </lineage>
</organism>
<evidence type="ECO:0000313" key="4">
    <source>
        <dbReference type="EMBL" id="OKH19623.1"/>
    </source>
</evidence>
<proteinExistence type="predicted"/>